<organism evidence="3">
    <name type="scientific">freshwater metagenome</name>
    <dbReference type="NCBI Taxonomy" id="449393"/>
    <lineage>
        <taxon>unclassified sequences</taxon>
        <taxon>metagenomes</taxon>
        <taxon>ecological metagenomes</taxon>
    </lineage>
</organism>
<dbReference type="EMBL" id="CAFBIY010000316">
    <property type="protein sequence ID" value="CAB4853708.1"/>
    <property type="molecule type" value="Genomic_DNA"/>
</dbReference>
<evidence type="ECO:0000313" key="2">
    <source>
        <dbReference type="EMBL" id="CAB4810044.1"/>
    </source>
</evidence>
<evidence type="ECO:0000256" key="1">
    <source>
        <dbReference type="SAM" id="MobiDB-lite"/>
    </source>
</evidence>
<evidence type="ECO:0000313" key="3">
    <source>
        <dbReference type="EMBL" id="CAB4853708.1"/>
    </source>
</evidence>
<proteinExistence type="predicted"/>
<sequence>MGVGPVPTKASDGGVDQPRVDHPKIVVPQPETIQHTGLLGLDHDVGLTCQIAHDVAVSVLVQVELDTALPAPPERVRSRMTDAGATGRFDLDHVRAEVGEQLADLSTDPIR</sequence>
<dbReference type="AlphaFoldDB" id="A0A6J7CAB1"/>
<feature type="region of interest" description="Disordered" evidence="1">
    <location>
        <begin position="1"/>
        <end position="22"/>
    </location>
</feature>
<reference evidence="3" key="1">
    <citation type="submission" date="2020-05" db="EMBL/GenBank/DDBJ databases">
        <authorList>
            <person name="Chiriac C."/>
            <person name="Salcher M."/>
            <person name="Ghai R."/>
            <person name="Kavagutti S V."/>
        </authorList>
    </citation>
    <scope>NUCLEOTIDE SEQUENCE</scope>
</reference>
<name>A0A6J7CAB1_9ZZZZ</name>
<gene>
    <name evidence="2" type="ORF">UFOPK3099_00669</name>
    <name evidence="3" type="ORF">UFOPK3267_03246</name>
</gene>
<accession>A0A6J7CAB1</accession>
<dbReference type="EMBL" id="CAFAAV010000036">
    <property type="protein sequence ID" value="CAB4810044.1"/>
    <property type="molecule type" value="Genomic_DNA"/>
</dbReference>
<protein>
    <submittedName>
        <fullName evidence="3">Unannotated protein</fullName>
    </submittedName>
</protein>